<dbReference type="InterPro" id="IPR050400">
    <property type="entry name" value="Bact_Cytoskel_RodZ"/>
</dbReference>
<feature type="compositionally biased region" description="Basic and acidic residues" evidence="1">
    <location>
        <begin position="110"/>
        <end position="121"/>
    </location>
</feature>
<proteinExistence type="predicted"/>
<dbReference type="SUPFAM" id="SSF47413">
    <property type="entry name" value="lambda repressor-like DNA-binding domains"/>
    <property type="match status" value="1"/>
</dbReference>
<dbReference type="EMBL" id="SMAG01000011">
    <property type="protein sequence ID" value="TCS92582.1"/>
    <property type="molecule type" value="Genomic_DNA"/>
</dbReference>
<feature type="compositionally biased region" description="Polar residues" evidence="1">
    <location>
        <begin position="74"/>
        <end position="89"/>
    </location>
</feature>
<name>A0A4R3L077_9BACL</name>
<feature type="compositionally biased region" description="Polar residues" evidence="1">
    <location>
        <begin position="166"/>
        <end position="223"/>
    </location>
</feature>
<dbReference type="InterPro" id="IPR001387">
    <property type="entry name" value="Cro/C1-type_HTH"/>
</dbReference>
<dbReference type="Proteomes" id="UP000294937">
    <property type="component" value="Unassembled WGS sequence"/>
</dbReference>
<dbReference type="CDD" id="cd00093">
    <property type="entry name" value="HTH_XRE"/>
    <property type="match status" value="1"/>
</dbReference>
<sequence length="447" mass="50481">MSVDIGKRLKQAREMHRLTIEDIAAQTRIPQKYLLAIENGQFDLLPSPIYVRSYVRSYANRVGENPQLLLRHYNPSSNASTSRGTTSAYPTVRQELRRDRPAIAPTRNRSSMEESSSRRESSYGYSGSEAVQSQSRYQNREIYESSQNRGEYHTHPTAYQEQWQQRDLSQTMAARSRRVNPSNSTIVQPEPNTYPAQPSARSNINEESSTVLEAEIVSSTPYSQRRRPTMPKDVPDPEELGIEPKTKHREIEMTPLPSRSTSTPSRTQRMRAVTEEDHNKKSGFSWGKLYNWLLIVGAIGLAIAVIVFLWTMYSEPEGSSASSKTPIESKEPDSKGGSSTKQEPILTLISTAPNGVDRWELSNVQQIDLKVDVAVGKESQLEIRDQEVGEPIVSMRLEPGKMFTKSLNKTIWITLSHPVDTTVTLNGKQLPTNGYKKEKSFHINLVN</sequence>
<dbReference type="AlphaFoldDB" id="A0A4R3L077"/>
<dbReference type="Pfam" id="PF13413">
    <property type="entry name" value="HTH_25"/>
    <property type="match status" value="1"/>
</dbReference>
<protein>
    <submittedName>
        <fullName evidence="4">Helix-turn-helix protein</fullName>
    </submittedName>
</protein>
<keyword evidence="5" id="KW-1185">Reference proteome</keyword>
<feature type="compositionally biased region" description="Polar residues" evidence="1">
    <location>
        <begin position="336"/>
        <end position="345"/>
    </location>
</feature>
<feature type="compositionally biased region" description="Basic and acidic residues" evidence="1">
    <location>
        <begin position="242"/>
        <end position="252"/>
    </location>
</feature>
<feature type="region of interest" description="Disordered" evidence="1">
    <location>
        <begin position="317"/>
        <end position="345"/>
    </location>
</feature>
<feature type="region of interest" description="Disordered" evidence="1">
    <location>
        <begin position="73"/>
        <end position="138"/>
    </location>
</feature>
<evidence type="ECO:0000313" key="5">
    <source>
        <dbReference type="Proteomes" id="UP000294937"/>
    </source>
</evidence>
<keyword evidence="2" id="KW-0472">Membrane</keyword>
<dbReference type="GO" id="GO:0003677">
    <property type="term" value="F:DNA binding"/>
    <property type="evidence" value="ECO:0007669"/>
    <property type="project" value="InterPro"/>
</dbReference>
<dbReference type="PANTHER" id="PTHR34475">
    <property type="match status" value="1"/>
</dbReference>
<dbReference type="InterPro" id="IPR010982">
    <property type="entry name" value="Lambda_DNA-bd_dom_sf"/>
</dbReference>
<feature type="compositionally biased region" description="Polar residues" evidence="1">
    <location>
        <begin position="317"/>
        <end position="326"/>
    </location>
</feature>
<dbReference type="Gene3D" id="1.10.260.40">
    <property type="entry name" value="lambda repressor-like DNA-binding domains"/>
    <property type="match status" value="1"/>
</dbReference>
<dbReference type="PANTHER" id="PTHR34475:SF1">
    <property type="entry name" value="CYTOSKELETON PROTEIN RODZ"/>
    <property type="match status" value="1"/>
</dbReference>
<keyword evidence="2" id="KW-0812">Transmembrane</keyword>
<dbReference type="RefSeq" id="WP_131926597.1">
    <property type="nucleotide sequence ID" value="NZ_SMAG01000011.1"/>
</dbReference>
<accession>A0A4R3L077</accession>
<feature type="region of interest" description="Disordered" evidence="1">
    <location>
        <begin position="166"/>
        <end position="276"/>
    </location>
</feature>
<reference evidence="4 5" key="1">
    <citation type="submission" date="2019-03" db="EMBL/GenBank/DDBJ databases">
        <title>Genomic Encyclopedia of Type Strains, Phase IV (KMG-IV): sequencing the most valuable type-strain genomes for metagenomic binning, comparative biology and taxonomic classification.</title>
        <authorList>
            <person name="Goeker M."/>
        </authorList>
    </citation>
    <scope>NUCLEOTIDE SEQUENCE [LARGE SCALE GENOMIC DNA]</scope>
    <source>
        <strain evidence="4 5">DSM 45707</strain>
    </source>
</reference>
<feature type="compositionally biased region" description="Low complexity" evidence="1">
    <location>
        <begin position="254"/>
        <end position="271"/>
    </location>
</feature>
<feature type="transmembrane region" description="Helical" evidence="2">
    <location>
        <begin position="289"/>
        <end position="313"/>
    </location>
</feature>
<evidence type="ECO:0000313" key="4">
    <source>
        <dbReference type="EMBL" id="TCS92582.1"/>
    </source>
</evidence>
<keyword evidence="2" id="KW-1133">Transmembrane helix</keyword>
<evidence type="ECO:0000256" key="2">
    <source>
        <dbReference type="SAM" id="Phobius"/>
    </source>
</evidence>
<dbReference type="PROSITE" id="PS50943">
    <property type="entry name" value="HTH_CROC1"/>
    <property type="match status" value="1"/>
</dbReference>
<feature type="domain" description="HTH cro/C1-type" evidence="3">
    <location>
        <begin position="9"/>
        <end position="41"/>
    </location>
</feature>
<evidence type="ECO:0000259" key="3">
    <source>
        <dbReference type="PROSITE" id="PS50943"/>
    </source>
</evidence>
<evidence type="ECO:0000256" key="1">
    <source>
        <dbReference type="SAM" id="MobiDB-lite"/>
    </source>
</evidence>
<dbReference type="OrthoDB" id="9797543at2"/>
<comment type="caution">
    <text evidence="4">The sequence shown here is derived from an EMBL/GenBank/DDBJ whole genome shotgun (WGS) entry which is preliminary data.</text>
</comment>
<dbReference type="SMART" id="SM00530">
    <property type="entry name" value="HTH_XRE"/>
    <property type="match status" value="1"/>
</dbReference>
<organism evidence="4 5">
    <name type="scientific">Hazenella coriacea</name>
    <dbReference type="NCBI Taxonomy" id="1179467"/>
    <lineage>
        <taxon>Bacteria</taxon>
        <taxon>Bacillati</taxon>
        <taxon>Bacillota</taxon>
        <taxon>Bacilli</taxon>
        <taxon>Bacillales</taxon>
        <taxon>Thermoactinomycetaceae</taxon>
        <taxon>Hazenella</taxon>
    </lineage>
</organism>
<gene>
    <name evidence="4" type="ORF">EDD58_11146</name>
</gene>